<dbReference type="EMBL" id="LS991952">
    <property type="protein sequence ID" value="SYV94339.1"/>
    <property type="molecule type" value="Genomic_DNA"/>
</dbReference>
<dbReference type="AlphaFoldDB" id="A0A3B0PCM3"/>
<evidence type="ECO:0000313" key="2">
    <source>
        <dbReference type="Proteomes" id="UP000260136"/>
    </source>
</evidence>
<name>A0A3B0PCM3_MYCGL</name>
<dbReference type="GeneID" id="93510577"/>
<protein>
    <submittedName>
        <fullName evidence="1">Uncharacterized protein</fullName>
    </submittedName>
</protein>
<evidence type="ECO:0000313" key="1">
    <source>
        <dbReference type="EMBL" id="SYV94339.1"/>
    </source>
</evidence>
<dbReference type="Proteomes" id="UP000260136">
    <property type="component" value="Chromosome"/>
</dbReference>
<dbReference type="STRING" id="1006581.GCW_01660"/>
<gene>
    <name evidence="1" type="ORF">NCTC10115_00659</name>
</gene>
<sequence length="49" mass="5689">MNYLELPSFLTDLQKKNSRSKYDLASITKMLILTRILEPSSKRSSVEKN</sequence>
<dbReference type="RefSeq" id="WP_187322832.1">
    <property type="nucleotide sequence ID" value="NZ_CP143981.1"/>
</dbReference>
<reference evidence="2" key="1">
    <citation type="submission" date="2018-06" db="EMBL/GenBank/DDBJ databases">
        <authorList>
            <consortium name="Pathogen Informatics"/>
        </authorList>
    </citation>
    <scope>NUCLEOTIDE SEQUENCE [LARGE SCALE GENOMIC DNA]</scope>
    <source>
        <strain evidence="2">NCTC10115</strain>
    </source>
</reference>
<proteinExistence type="predicted"/>
<organism evidence="1 2">
    <name type="scientific">Mycoplasmoides gallisepticum</name>
    <name type="common">Mycoplasma gallisepticum</name>
    <dbReference type="NCBI Taxonomy" id="2096"/>
    <lineage>
        <taxon>Bacteria</taxon>
        <taxon>Bacillati</taxon>
        <taxon>Mycoplasmatota</taxon>
        <taxon>Mycoplasmoidales</taxon>
        <taxon>Mycoplasmoidaceae</taxon>
        <taxon>Mycoplasmoides</taxon>
    </lineage>
</organism>
<accession>A0A3B0PCM3</accession>